<dbReference type="InterPro" id="IPR001041">
    <property type="entry name" value="2Fe-2S_ferredoxin-type"/>
</dbReference>
<dbReference type="PROSITE" id="PS51085">
    <property type="entry name" value="2FE2S_FER_2"/>
    <property type="match status" value="1"/>
</dbReference>
<dbReference type="Pfam" id="PF13510">
    <property type="entry name" value="Fer2_4"/>
    <property type="match status" value="1"/>
</dbReference>
<organism evidence="6 7">
    <name type="scientific">candidate division TA06 bacterium DG_24</name>
    <dbReference type="NCBI Taxonomy" id="1703770"/>
    <lineage>
        <taxon>Bacteria</taxon>
        <taxon>Bacteria division TA06</taxon>
    </lineage>
</organism>
<dbReference type="GO" id="GO:0042773">
    <property type="term" value="P:ATP synthesis coupled electron transport"/>
    <property type="evidence" value="ECO:0007669"/>
    <property type="project" value="InterPro"/>
</dbReference>
<dbReference type="GO" id="GO:0016020">
    <property type="term" value="C:membrane"/>
    <property type="evidence" value="ECO:0007669"/>
    <property type="project" value="InterPro"/>
</dbReference>
<dbReference type="GO" id="GO:0046872">
    <property type="term" value="F:metal ion binding"/>
    <property type="evidence" value="ECO:0007669"/>
    <property type="project" value="UniProtKB-KW"/>
</dbReference>
<keyword evidence="3" id="KW-0411">Iron-sulfur</keyword>
<dbReference type="STRING" id="1703770.AMJ39_05085"/>
<dbReference type="SUPFAM" id="SSF54292">
    <property type="entry name" value="2Fe-2S ferredoxin-like"/>
    <property type="match status" value="1"/>
</dbReference>
<feature type="domain" description="4Fe-4S ferredoxin-type" evidence="5">
    <location>
        <begin position="155"/>
        <end position="184"/>
    </location>
</feature>
<evidence type="ECO:0000256" key="3">
    <source>
        <dbReference type="ARBA" id="ARBA00023014"/>
    </source>
</evidence>
<dbReference type="GO" id="GO:0051536">
    <property type="term" value="F:iron-sulfur cluster binding"/>
    <property type="evidence" value="ECO:0007669"/>
    <property type="project" value="UniProtKB-KW"/>
</dbReference>
<accession>A0A0S7WTM6</accession>
<dbReference type="PROSITE" id="PS51379">
    <property type="entry name" value="4FE4S_FER_2"/>
    <property type="match status" value="2"/>
</dbReference>
<comment type="caution">
    <text evidence="6">The sequence shown here is derived from an EMBL/GenBank/DDBJ whole genome shotgun (WGS) entry which is preliminary data.</text>
</comment>
<reference evidence="6 7" key="1">
    <citation type="journal article" date="2015" name="Microbiome">
        <title>Genomic resolution of linkages in carbon, nitrogen, and sulfur cycling among widespread estuary sediment bacteria.</title>
        <authorList>
            <person name="Baker B.J."/>
            <person name="Lazar C.S."/>
            <person name="Teske A.P."/>
            <person name="Dick G.J."/>
        </authorList>
    </citation>
    <scope>NUCLEOTIDE SEQUENCE [LARGE SCALE GENOMIC DNA]</scope>
    <source>
        <strain evidence="6">DG_24</strain>
    </source>
</reference>
<feature type="domain" description="4Fe-4S ferredoxin-type" evidence="5">
    <location>
        <begin position="112"/>
        <end position="143"/>
    </location>
</feature>
<evidence type="ECO:0000256" key="1">
    <source>
        <dbReference type="ARBA" id="ARBA00022723"/>
    </source>
</evidence>
<dbReference type="Gene3D" id="3.30.70.20">
    <property type="match status" value="1"/>
</dbReference>
<dbReference type="PROSITE" id="PS00641">
    <property type="entry name" value="COMPLEX1_75K_1"/>
    <property type="match status" value="1"/>
</dbReference>
<evidence type="ECO:0000256" key="2">
    <source>
        <dbReference type="ARBA" id="ARBA00023004"/>
    </source>
</evidence>
<dbReference type="Gene3D" id="3.10.20.740">
    <property type="match status" value="1"/>
</dbReference>
<proteinExistence type="predicted"/>
<dbReference type="InterPro" id="IPR017900">
    <property type="entry name" value="4Fe4S_Fe_S_CS"/>
</dbReference>
<dbReference type="InterPro" id="IPR000283">
    <property type="entry name" value="NADH_UbQ_OxRdtase_75kDa_su_CS"/>
</dbReference>
<dbReference type="InterPro" id="IPR036010">
    <property type="entry name" value="2Fe-2S_ferredoxin-like_sf"/>
</dbReference>
<dbReference type="PROSITE" id="PS00198">
    <property type="entry name" value="4FE4S_FER_1"/>
    <property type="match status" value="1"/>
</dbReference>
<evidence type="ECO:0000259" key="5">
    <source>
        <dbReference type="PROSITE" id="PS51379"/>
    </source>
</evidence>
<protein>
    <recommendedName>
        <fullName evidence="8">(2Fe-2S)-binding protein</fullName>
    </recommendedName>
</protein>
<evidence type="ECO:0000313" key="6">
    <source>
        <dbReference type="EMBL" id="KPJ53327.1"/>
    </source>
</evidence>
<name>A0A0S7WTM6_UNCT6</name>
<evidence type="ECO:0000313" key="7">
    <source>
        <dbReference type="Proteomes" id="UP000052008"/>
    </source>
</evidence>
<keyword evidence="2" id="KW-0408">Iron</keyword>
<dbReference type="EMBL" id="LIZS01000022">
    <property type="protein sequence ID" value="KPJ53327.1"/>
    <property type="molecule type" value="Genomic_DNA"/>
</dbReference>
<keyword evidence="1" id="KW-0479">Metal-binding</keyword>
<dbReference type="CDD" id="cd00207">
    <property type="entry name" value="fer2"/>
    <property type="match status" value="1"/>
</dbReference>
<dbReference type="SUPFAM" id="SSF54862">
    <property type="entry name" value="4Fe-4S ferredoxins"/>
    <property type="match status" value="1"/>
</dbReference>
<sequence length="229" mass="25357">MSRITIDGIEIDAPEGWTVLETARFLGLEIPTLCYVEGLSPWGGCRLCTVEIGQGERTKLVTACTYPVEEGLVVRTATKRVVEARKLILELLIAQCPTSKRLQDLAAQMGVQEVRFKPKWENCIYCGLCVRMCEEQMMAKALGFVDRGNKLRISTPFDKSSEECRRCGGCMYICPACTLRCEGAQPEEVLCGRCESSTQPTCLEVHDNYACWMGLTGDCGTCVKEGAEK</sequence>
<dbReference type="Proteomes" id="UP000052008">
    <property type="component" value="Unassembled WGS sequence"/>
</dbReference>
<dbReference type="GO" id="GO:0008137">
    <property type="term" value="F:NADH dehydrogenase (ubiquinone) activity"/>
    <property type="evidence" value="ECO:0007669"/>
    <property type="project" value="InterPro"/>
</dbReference>
<feature type="domain" description="2Fe-2S ferredoxin-type" evidence="4">
    <location>
        <begin position="2"/>
        <end position="80"/>
    </location>
</feature>
<evidence type="ECO:0008006" key="8">
    <source>
        <dbReference type="Google" id="ProtNLM"/>
    </source>
</evidence>
<dbReference type="AlphaFoldDB" id="A0A0S7WTM6"/>
<gene>
    <name evidence="6" type="ORF">AMJ39_05085</name>
</gene>
<dbReference type="InterPro" id="IPR017896">
    <property type="entry name" value="4Fe4S_Fe-S-bd"/>
</dbReference>
<evidence type="ECO:0000259" key="4">
    <source>
        <dbReference type="PROSITE" id="PS51085"/>
    </source>
</evidence>